<comment type="caution">
    <text evidence="1">The sequence shown here is derived from an EMBL/GenBank/DDBJ whole genome shotgun (WGS) entry which is preliminary data.</text>
</comment>
<proteinExistence type="predicted"/>
<reference evidence="1" key="1">
    <citation type="submission" date="2021-06" db="EMBL/GenBank/DDBJ databases">
        <authorList>
            <person name="Kallberg Y."/>
            <person name="Tangrot J."/>
            <person name="Rosling A."/>
        </authorList>
    </citation>
    <scope>NUCLEOTIDE SEQUENCE</scope>
    <source>
        <strain evidence="1">MA461A</strain>
    </source>
</reference>
<gene>
    <name evidence="1" type="ORF">RPERSI_LOCUS26150</name>
</gene>
<evidence type="ECO:0000313" key="1">
    <source>
        <dbReference type="EMBL" id="CAG8824017.1"/>
    </source>
</evidence>
<accession>A0ACA9S2I5</accession>
<feature type="non-terminal residue" evidence="1">
    <location>
        <position position="180"/>
    </location>
</feature>
<organism evidence="1 2">
    <name type="scientific">Racocetra persica</name>
    <dbReference type="NCBI Taxonomy" id="160502"/>
    <lineage>
        <taxon>Eukaryota</taxon>
        <taxon>Fungi</taxon>
        <taxon>Fungi incertae sedis</taxon>
        <taxon>Mucoromycota</taxon>
        <taxon>Glomeromycotina</taxon>
        <taxon>Glomeromycetes</taxon>
        <taxon>Diversisporales</taxon>
        <taxon>Gigasporaceae</taxon>
        <taxon>Racocetra</taxon>
    </lineage>
</organism>
<sequence length="180" mass="20098">IRQPSGTSVTGIVPTNAYPCADSKYVIIGGNGDAIYKRLMKVIGREDLTTAEYETNKERVKHGEMIDNAISDWTRTCTSKEVVEKLEKAEVPCGYIYNIKDIVEDEHVKERELLETVHVANTDNEGWDLKIPAMSPKLTSTPGETKWAGPNLGQHNREVLFDILGLAEDNIKKLQKEGIV</sequence>
<feature type="non-terminal residue" evidence="1">
    <location>
        <position position="1"/>
    </location>
</feature>
<protein>
    <submittedName>
        <fullName evidence="1">23162_t:CDS:1</fullName>
    </submittedName>
</protein>
<dbReference type="EMBL" id="CAJVQC010088311">
    <property type="protein sequence ID" value="CAG8824017.1"/>
    <property type="molecule type" value="Genomic_DNA"/>
</dbReference>
<keyword evidence="2" id="KW-1185">Reference proteome</keyword>
<dbReference type="Proteomes" id="UP000789920">
    <property type="component" value="Unassembled WGS sequence"/>
</dbReference>
<evidence type="ECO:0000313" key="2">
    <source>
        <dbReference type="Proteomes" id="UP000789920"/>
    </source>
</evidence>
<name>A0ACA9S2I5_9GLOM</name>